<evidence type="ECO:0000313" key="3">
    <source>
        <dbReference type="Proteomes" id="UP000719412"/>
    </source>
</evidence>
<feature type="region of interest" description="Disordered" evidence="1">
    <location>
        <begin position="935"/>
        <end position="1016"/>
    </location>
</feature>
<reference evidence="2" key="2">
    <citation type="submission" date="2021-08" db="EMBL/GenBank/DDBJ databases">
        <authorList>
            <person name="Eriksson T."/>
        </authorList>
    </citation>
    <scope>NUCLEOTIDE SEQUENCE</scope>
    <source>
        <strain evidence="2">Stoneville</strain>
        <tissue evidence="2">Whole head</tissue>
    </source>
</reference>
<reference evidence="2" key="1">
    <citation type="journal article" date="2020" name="J Insects Food Feed">
        <title>The yellow mealworm (Tenebrio molitor) genome: a resource for the emerging insects as food and feed industry.</title>
        <authorList>
            <person name="Eriksson T."/>
            <person name="Andere A."/>
            <person name="Kelstrup H."/>
            <person name="Emery V."/>
            <person name="Picard C."/>
        </authorList>
    </citation>
    <scope>NUCLEOTIDE SEQUENCE</scope>
    <source>
        <strain evidence="2">Stoneville</strain>
        <tissue evidence="2">Whole head</tissue>
    </source>
</reference>
<evidence type="ECO:0000256" key="1">
    <source>
        <dbReference type="SAM" id="MobiDB-lite"/>
    </source>
</evidence>
<protein>
    <recommendedName>
        <fullName evidence="4">Telomere-associated protein RIF1</fullName>
    </recommendedName>
</protein>
<sequence>MESDTFDAIKMFTGNGDKFLQLKTAMESINDNPSKEICIDFVLTKIIPTVFDKNVDNIVRDQAMDIGFCFLKHVNVSILHTKDQESIFISIEETYAKIIGELRDAGYGNWDKLWIFLVQLCGEKLHMKMSLANKLLRVVEVAFRNSTSIEQRLKAYDCWTELINNSSLNMEHMCSAKQIKLLVTPMKAKFSRMPVVILKRCDTFVYLLEKLGDKATLCLKEFLEFCFGPFEEKNDEKMKQGRSVPEVCNKSTKVLMEIIETLMLNEDNSVANTTRKLIELLETKEKEVRSSSASTRSLRIINMTNTPRLINTRRSSKEVHKSSPLTSERNKLISSPQESSRTVESKKKNSILMNDDKSSDYVKIDSEIKINVDNLKEHQKEMFKKRRDDIPALYEDLTQSQSQDIFKSLGKVTINRTNEDLSTPEQLNNETNEDLSPPKKKKRSDYNHSEYVKKNVIIDQAIENADKDSNTDSEAQISSTVEGLIQFLEDVAPDLSSKQFENKSVEQESVNGSVQLDSKVVVVEPNVPPQETKDQNISPKLKNKSEKSVRRRRAVENCQEIKVKNNVSESKTKEEPLKASVYKNKKGSTQQEKVLNETEKQPLEKSTEKIKINRENENLIPQNFEDGQKSQENEDKINDSNWIDIDENESTVSLRKSKRQVHRKYPNEYVMPVQRKTKSVVNVKKSQRKQHYSSEKIEKKQFELKHKNDVEEESKENSTLDDKTLKDSISELKKKHKRHETQDKTTRHHRNSDESKEDSLTKIDVKVEDKAEIELSPKLKQENMEKDTASTMQIEWSEPVLQDGNQNKVISLPVHQTKVHKKLRELKVISTKNSRGKPAKGKKPANVLINPVVKVENILSKEVSPKKPIDIYEFKNEDETLPVEQTKKTLKKKKSNTCLNTRDYISKRRKKSKKEIKEVTTLPLNVTADSFSSLPLSESQSLRVVPAPEEVDENKKSPEENDTVSDEKTVSPKRKSRRKQSPNSEDVIESSQITPDNDTNKRKVSSPRNSRSFKQTRIDEVIKPLLDVTPNSSKRKVLDLPETETMSINVVPKPSKEKNEVIVFTQNRASRKLSLTEPITEKIELSKRTKRSHSLDKFDFITDTCSKSSNPEITDTTQNSDMLADTLTCEAVVTGLEKPNDVSHVTESPVKNAVKEETKEDLPGSPITCDTPDRTKELLNNTLDISPINTGGQGEVTTPRQPTNEMKNVRVARLLQMVNSSIQVSNSGGKWFGNKHPSPSTSKVRKMRIRKEENLDILTFSREVPSPLTLPASGILKRKLSHVDEGTTPPPKKMLIEGLSHFLTNFLQNLASCQTALTKYRSTRTAWRVTQWPEIPPTSGAHLSVGSGSVQTGENQRFKLQVNSMSGLF</sequence>
<feature type="region of interest" description="Disordered" evidence="1">
    <location>
        <begin position="305"/>
        <end position="351"/>
    </location>
</feature>
<dbReference type="EMBL" id="JABDTM020018433">
    <property type="protein sequence ID" value="KAH0818023.1"/>
    <property type="molecule type" value="Genomic_DNA"/>
</dbReference>
<evidence type="ECO:0000313" key="2">
    <source>
        <dbReference type="EMBL" id="KAH0818023.1"/>
    </source>
</evidence>
<feature type="region of interest" description="Disordered" evidence="1">
    <location>
        <begin position="527"/>
        <end position="554"/>
    </location>
</feature>
<keyword evidence="3" id="KW-1185">Reference proteome</keyword>
<feature type="compositionally biased region" description="Basic and acidic residues" evidence="1">
    <location>
        <begin position="692"/>
        <end position="732"/>
    </location>
</feature>
<evidence type="ECO:0008006" key="4">
    <source>
        <dbReference type="Google" id="ProtNLM"/>
    </source>
</evidence>
<feature type="compositionally biased region" description="Basic and acidic residues" evidence="1">
    <location>
        <begin position="953"/>
        <end position="970"/>
    </location>
</feature>
<feature type="compositionally biased region" description="Basic residues" evidence="1">
    <location>
        <begin position="971"/>
        <end position="980"/>
    </location>
</feature>
<feature type="compositionally biased region" description="Basic and acidic residues" evidence="1">
    <location>
        <begin position="594"/>
        <end position="617"/>
    </location>
</feature>
<dbReference type="PANTHER" id="PTHR22928:SF3">
    <property type="entry name" value="TELOMERE-ASSOCIATED PROTEIN RIF1"/>
    <property type="match status" value="1"/>
</dbReference>
<feature type="compositionally biased region" description="Polar residues" evidence="1">
    <location>
        <begin position="323"/>
        <end position="340"/>
    </location>
</feature>
<organism evidence="2 3">
    <name type="scientific">Tenebrio molitor</name>
    <name type="common">Yellow mealworm beetle</name>
    <dbReference type="NCBI Taxonomy" id="7067"/>
    <lineage>
        <taxon>Eukaryota</taxon>
        <taxon>Metazoa</taxon>
        <taxon>Ecdysozoa</taxon>
        <taxon>Arthropoda</taxon>
        <taxon>Hexapoda</taxon>
        <taxon>Insecta</taxon>
        <taxon>Pterygota</taxon>
        <taxon>Neoptera</taxon>
        <taxon>Endopterygota</taxon>
        <taxon>Coleoptera</taxon>
        <taxon>Polyphaga</taxon>
        <taxon>Cucujiformia</taxon>
        <taxon>Tenebrionidae</taxon>
        <taxon>Tenebrio</taxon>
    </lineage>
</organism>
<feature type="compositionally biased region" description="Polar residues" evidence="1">
    <location>
        <begin position="1006"/>
        <end position="1015"/>
    </location>
</feature>
<feature type="compositionally biased region" description="Basic and acidic residues" evidence="1">
    <location>
        <begin position="626"/>
        <end position="638"/>
    </location>
</feature>
<gene>
    <name evidence="2" type="ORF">GEV33_004767</name>
</gene>
<feature type="compositionally biased region" description="Basic and acidic residues" evidence="1">
    <location>
        <begin position="740"/>
        <end position="761"/>
    </location>
</feature>
<name>A0A8J6HPM0_TENMO</name>
<comment type="caution">
    <text evidence="2">The sequence shown here is derived from an EMBL/GenBank/DDBJ whole genome shotgun (WGS) entry which is preliminary data.</text>
</comment>
<dbReference type="Proteomes" id="UP000719412">
    <property type="component" value="Unassembled WGS sequence"/>
</dbReference>
<feature type="region of interest" description="Disordered" evidence="1">
    <location>
        <begin position="676"/>
        <end position="761"/>
    </location>
</feature>
<dbReference type="GO" id="GO:0000723">
    <property type="term" value="P:telomere maintenance"/>
    <property type="evidence" value="ECO:0007669"/>
    <property type="project" value="TreeGrafter"/>
</dbReference>
<feature type="region of interest" description="Disordered" evidence="1">
    <location>
        <begin position="417"/>
        <end position="448"/>
    </location>
</feature>
<feature type="compositionally biased region" description="Polar residues" evidence="1">
    <location>
        <begin position="417"/>
        <end position="430"/>
    </location>
</feature>
<feature type="region of interest" description="Disordered" evidence="1">
    <location>
        <begin position="566"/>
        <end position="640"/>
    </location>
</feature>
<proteinExistence type="predicted"/>
<accession>A0A8J6HPM0</accession>
<dbReference type="PANTHER" id="PTHR22928">
    <property type="entry name" value="TELOMERE-ASSOCIATED PROTEIN RIF1"/>
    <property type="match status" value="1"/>
</dbReference>
<feature type="compositionally biased region" description="Polar residues" evidence="1">
    <location>
        <begin position="981"/>
        <end position="997"/>
    </location>
</feature>
<dbReference type="GO" id="GO:0140445">
    <property type="term" value="C:chromosome, telomeric repeat region"/>
    <property type="evidence" value="ECO:0007669"/>
    <property type="project" value="TreeGrafter"/>
</dbReference>
<dbReference type="GO" id="GO:0005634">
    <property type="term" value="C:nucleus"/>
    <property type="evidence" value="ECO:0007669"/>
    <property type="project" value="TreeGrafter"/>
</dbReference>